<sequence length="769" mass="83089">MTDGPETAAAADAPDATDTSVDTEGSQAPATGVDVPESDHAEPSFAQVFFPARPRALRPRARLRPQGAPSMAQMRSGEPVGSNPVYVAWLQGQSMLQDAKDIAAQFTGRGSMWQNPYATPDPRNAVATASVWFTAYPISMITRPGESFLASLGDPELWEIFQRIGIQGVHTGPVKRAGGLTGWNPTPSIDGHFDRISTHIDDLFGTEEDYRAMCHVAGEHDGTVIDDIVPGHTGKGADFRLAEMGVGDYPGIYSMVAIPPEDWHLLPEVPEGRDSVNLDEESERALAEAGHIVGRMQRVIFYVPGVKDTNWSVTAPVTGPDGVTRRWVYLHYFKEGQPSINWLDPTFAGMRLVIGDALHSLGDLGSGGLRLDANGFLGVERSHEDDPAWSEGHPLSEAANQLIGSMVRKVGGFTFQELNLSIDDIRATSEAGADLSYDFVNRPAYHHAIATGDTEFLRLTLREAHAQGVDAVQLVHALQNHDEMTYELVHFASEHRDEIYTFRGEEVTGEQLAEIVRADLTAALTGEHAPYNRVFTTNGIASTTASVIAASLGISDPAVMDEEQVEQVRRAHLLLAMFNALQPGVFALSGWDLVGAMPLPGDHPAIAPLLDGGDTRWIHRAAYDLMGTGEEGRGSSSGMPRGQVLYGPLPEQLEDPRSFANRLREILHLRGYFALATTSQVDIPDVSHSAMLVMVHDYDQIEGQGQVTVLNFSTELIAGTVISEHLAPGSRLMDMGDGSIVGEVDQLHGFHVELGPHAGLALLVTAPKG</sequence>
<organism evidence="2 3">
    <name type="scientific">Janibacter alkaliphilus</name>
    <dbReference type="NCBI Taxonomy" id="1069963"/>
    <lineage>
        <taxon>Bacteria</taxon>
        <taxon>Bacillati</taxon>
        <taxon>Actinomycetota</taxon>
        <taxon>Actinomycetes</taxon>
        <taxon>Micrococcales</taxon>
        <taxon>Intrasporangiaceae</taxon>
        <taxon>Janibacter</taxon>
    </lineage>
</organism>
<protein>
    <submittedName>
        <fullName evidence="2">Trehalose synthase</fullName>
    </submittedName>
</protein>
<dbReference type="Gene3D" id="3.20.20.80">
    <property type="entry name" value="Glycosidases"/>
    <property type="match status" value="1"/>
</dbReference>
<comment type="caution">
    <text evidence="2">The sequence shown here is derived from an EMBL/GenBank/DDBJ whole genome shotgun (WGS) entry which is preliminary data.</text>
</comment>
<accession>A0A852X6E8</accession>
<dbReference type="InterPro" id="IPR017853">
    <property type="entry name" value="GH"/>
</dbReference>
<dbReference type="EMBL" id="JACBZX010000001">
    <property type="protein sequence ID" value="NYG38576.1"/>
    <property type="molecule type" value="Genomic_DNA"/>
</dbReference>
<feature type="region of interest" description="Disordered" evidence="1">
    <location>
        <begin position="1"/>
        <end position="40"/>
    </location>
</feature>
<evidence type="ECO:0000313" key="3">
    <source>
        <dbReference type="Proteomes" id="UP000592181"/>
    </source>
</evidence>
<evidence type="ECO:0000256" key="1">
    <source>
        <dbReference type="SAM" id="MobiDB-lite"/>
    </source>
</evidence>
<dbReference type="NCBIfam" id="TIGR02455">
    <property type="entry name" value="TreS_stutzeri"/>
    <property type="match status" value="1"/>
</dbReference>
<dbReference type="RefSeq" id="WP_179463749.1">
    <property type="nucleotide sequence ID" value="NZ_JACBZX010000001.1"/>
</dbReference>
<dbReference type="InterPro" id="IPR012665">
    <property type="entry name" value="Trehalose_synth"/>
</dbReference>
<dbReference type="SUPFAM" id="SSF51445">
    <property type="entry name" value="(Trans)glycosidases"/>
    <property type="match status" value="1"/>
</dbReference>
<proteinExistence type="predicted"/>
<dbReference type="PANTHER" id="PTHR10357">
    <property type="entry name" value="ALPHA-AMYLASE FAMILY MEMBER"/>
    <property type="match status" value="1"/>
</dbReference>
<evidence type="ECO:0000313" key="2">
    <source>
        <dbReference type="EMBL" id="NYG38576.1"/>
    </source>
</evidence>
<feature type="compositionally biased region" description="Low complexity" evidence="1">
    <location>
        <begin position="1"/>
        <end position="23"/>
    </location>
</feature>
<name>A0A852X6E8_9MICO</name>
<dbReference type="AlphaFoldDB" id="A0A852X6E8"/>
<dbReference type="Proteomes" id="UP000592181">
    <property type="component" value="Unassembled WGS sequence"/>
</dbReference>
<gene>
    <name evidence="2" type="ORF">BJY28_003045</name>
</gene>
<reference evidence="2 3" key="1">
    <citation type="submission" date="2020-07" db="EMBL/GenBank/DDBJ databases">
        <title>Sequencing the genomes of 1000 actinobacteria strains.</title>
        <authorList>
            <person name="Klenk H.-P."/>
        </authorList>
    </citation>
    <scope>NUCLEOTIDE SEQUENCE [LARGE SCALE GENOMIC DNA]</scope>
    <source>
        <strain evidence="2 3">DSM 24723</strain>
    </source>
</reference>
<feature type="region of interest" description="Disordered" evidence="1">
    <location>
        <begin position="56"/>
        <end position="79"/>
    </location>
</feature>
<keyword evidence="3" id="KW-1185">Reference proteome</keyword>